<keyword evidence="6" id="KW-0998">Cell outer membrane</keyword>
<evidence type="ECO:0000256" key="5">
    <source>
        <dbReference type="ARBA" id="ARBA00023139"/>
    </source>
</evidence>
<evidence type="ECO:0008006" key="10">
    <source>
        <dbReference type="Google" id="ProtNLM"/>
    </source>
</evidence>
<keyword evidence="9" id="KW-1185">Reference proteome</keyword>
<evidence type="ECO:0000256" key="4">
    <source>
        <dbReference type="ARBA" id="ARBA00023136"/>
    </source>
</evidence>
<comment type="subcellular location">
    <subcellularLocation>
        <location evidence="1">Cell outer membrane</location>
    </subcellularLocation>
</comment>
<evidence type="ECO:0000256" key="1">
    <source>
        <dbReference type="ARBA" id="ARBA00004442"/>
    </source>
</evidence>
<keyword evidence="7" id="KW-0449">Lipoprotein</keyword>
<evidence type="ECO:0000256" key="3">
    <source>
        <dbReference type="ARBA" id="ARBA00022729"/>
    </source>
</evidence>
<comment type="caution">
    <text evidence="8">The sequence shown here is derived from an EMBL/GenBank/DDBJ whole genome shotgun (WGS) entry which is preliminary data.</text>
</comment>
<comment type="similarity">
    <text evidence="2">Belongs to the bacteroidetes fimbrillin superfamily. FimB/Mfa2 family.</text>
</comment>
<dbReference type="GeneID" id="78406393"/>
<dbReference type="PROSITE" id="PS51257">
    <property type="entry name" value="PROKAR_LIPOPROTEIN"/>
    <property type="match status" value="1"/>
</dbReference>
<organism evidence="8 9">
    <name type="scientific">Phocaeicola coprophilus DSM 18228 = JCM 13818</name>
    <dbReference type="NCBI Taxonomy" id="547042"/>
    <lineage>
        <taxon>Bacteria</taxon>
        <taxon>Pseudomonadati</taxon>
        <taxon>Bacteroidota</taxon>
        <taxon>Bacteroidia</taxon>
        <taxon>Bacteroidales</taxon>
        <taxon>Bacteroidaceae</taxon>
        <taxon>Phocaeicola</taxon>
    </lineage>
</organism>
<accession>S0FDU3</accession>
<reference evidence="8 9" key="1">
    <citation type="submission" date="2008-12" db="EMBL/GenBank/DDBJ databases">
        <authorList>
            <person name="Fulton L."/>
            <person name="Clifton S."/>
            <person name="Fulton B."/>
            <person name="Xu J."/>
            <person name="Minx P."/>
            <person name="Pepin K.H."/>
            <person name="Johnson M."/>
            <person name="Bhonagiri V."/>
            <person name="Nash W.E."/>
            <person name="Mardis E.R."/>
            <person name="Wilson R.K."/>
        </authorList>
    </citation>
    <scope>NUCLEOTIDE SEQUENCE [LARGE SCALE GENOMIC DNA]</scope>
    <source>
        <strain evidence="8 9">DSM 18228</strain>
    </source>
</reference>
<keyword evidence="5" id="KW-0564">Palmitate</keyword>
<dbReference type="Pfam" id="PF08842">
    <property type="entry name" value="Mfa2"/>
    <property type="match status" value="1"/>
</dbReference>
<evidence type="ECO:0000256" key="2">
    <source>
        <dbReference type="ARBA" id="ARBA00007248"/>
    </source>
</evidence>
<evidence type="ECO:0000256" key="7">
    <source>
        <dbReference type="ARBA" id="ARBA00023288"/>
    </source>
</evidence>
<proteinExistence type="inferred from homology"/>
<keyword evidence="3" id="KW-0732">Signal</keyword>
<protein>
    <recommendedName>
        <fullName evidence="10">FimB/Mfa2 family fimbrial subunit</fullName>
    </recommendedName>
</protein>
<evidence type="ECO:0000313" key="9">
    <source>
        <dbReference type="Proteomes" id="UP000014073"/>
    </source>
</evidence>
<gene>
    <name evidence="8" type="ORF">BACCOPRO_02207</name>
</gene>
<keyword evidence="4" id="KW-0472">Membrane</keyword>
<dbReference type="Gene3D" id="2.60.40.2100">
    <property type="match status" value="1"/>
</dbReference>
<dbReference type="eggNOG" id="ENOG502ZAYR">
    <property type="taxonomic scope" value="Bacteria"/>
</dbReference>
<dbReference type="HOGENOM" id="CLU_958619_0_0_10"/>
<name>S0FDU3_9BACT</name>
<sequence length="317" mass="36005">MMKSIRYILMALVATVLTTGCIKDDLDDCDNVTIYFQYLADGDKDVLYQYMSKVDLYVFDSNGHILGVGSYNQDELTKFEAVPSFKLRPGQRYKVVAVGNAYDHTEVVNYATETDFANIYLQDPAWSDPDIPVTNHDYNYLGQKEFVMPDQEGVMYRDTVTLYSSHVKVDVEIHGLPVPEASRQDAGVPYQLSFENSNAQVSFENEINLDEKGTIYPDLIYDSENQCYRTQNLALFRMDSNGELSSDCCEHILVLTDKNTGQELIRGNIYNYLVRNADAIDVTKQEAELPIAIEFNGVNAEIKLPDWVIVDGKPEWN</sequence>
<dbReference type="EMBL" id="ACBW01000148">
    <property type="protein sequence ID" value="EEF76701.1"/>
    <property type="molecule type" value="Genomic_DNA"/>
</dbReference>
<evidence type="ECO:0000256" key="6">
    <source>
        <dbReference type="ARBA" id="ARBA00023237"/>
    </source>
</evidence>
<dbReference type="AlphaFoldDB" id="S0FDU3"/>
<dbReference type="InterPro" id="IPR014941">
    <property type="entry name" value="FimB/Mfa2/Mfa3"/>
</dbReference>
<dbReference type="Proteomes" id="UP000014073">
    <property type="component" value="Unassembled WGS sequence"/>
</dbReference>
<dbReference type="RefSeq" id="WP_008143133.1">
    <property type="nucleotide sequence ID" value="NZ_EQ973643.1"/>
</dbReference>
<dbReference type="GO" id="GO:0009279">
    <property type="term" value="C:cell outer membrane"/>
    <property type="evidence" value="ECO:0007669"/>
    <property type="project" value="UniProtKB-SubCell"/>
</dbReference>
<dbReference type="STRING" id="547042.BACCOPRO_02207"/>
<evidence type="ECO:0000313" key="8">
    <source>
        <dbReference type="EMBL" id="EEF76701.1"/>
    </source>
</evidence>